<protein>
    <recommendedName>
        <fullName evidence="6">Homeobox domain-containing protein</fullName>
    </recommendedName>
</protein>
<dbReference type="InterPro" id="IPR050224">
    <property type="entry name" value="TALE_homeobox"/>
</dbReference>
<organism evidence="7 8">
    <name type="scientific">Aphanomyces astaci</name>
    <name type="common">Crayfish plague agent</name>
    <dbReference type="NCBI Taxonomy" id="112090"/>
    <lineage>
        <taxon>Eukaryota</taxon>
        <taxon>Sar</taxon>
        <taxon>Stramenopiles</taxon>
        <taxon>Oomycota</taxon>
        <taxon>Saprolegniomycetes</taxon>
        <taxon>Saprolegniales</taxon>
        <taxon>Verrucalvaceae</taxon>
        <taxon>Aphanomyces</taxon>
    </lineage>
</organism>
<feature type="compositionally biased region" description="Low complexity" evidence="5">
    <location>
        <begin position="308"/>
        <end position="318"/>
    </location>
</feature>
<evidence type="ECO:0000256" key="5">
    <source>
        <dbReference type="SAM" id="MobiDB-lite"/>
    </source>
</evidence>
<dbReference type="AlphaFoldDB" id="A0A6A4ZI99"/>
<dbReference type="SMART" id="SM00389">
    <property type="entry name" value="HOX"/>
    <property type="match status" value="1"/>
</dbReference>
<comment type="subcellular location">
    <subcellularLocation>
        <location evidence="4">Nucleus</location>
    </subcellularLocation>
</comment>
<evidence type="ECO:0000259" key="6">
    <source>
        <dbReference type="PROSITE" id="PS50071"/>
    </source>
</evidence>
<feature type="domain" description="Homeobox" evidence="6">
    <location>
        <begin position="319"/>
        <end position="382"/>
    </location>
</feature>
<dbReference type="Pfam" id="PF05920">
    <property type="entry name" value="Homeobox_KN"/>
    <property type="match status" value="1"/>
</dbReference>
<evidence type="ECO:0000313" key="8">
    <source>
        <dbReference type="Proteomes" id="UP000469452"/>
    </source>
</evidence>
<keyword evidence="1 4" id="KW-0238">DNA-binding</keyword>
<sequence length="413" mass="44787">MLVPPASGIPDTYSVQLLGDSNSLLDTVTAQPVTATQPGVLHVGYVGMQSHRAAQDGGLLVSFSAGLAIPANGEYLLQLHASFNLTSSVELHMLTSSGGYTTSQANNAVKIKRTGDGAIIPAGSTIAFWLRNVWNPASEGVLNSVGVLKTTTAEAFVLEQVALDTTTVYSANYSPRPSSGPAEDTVDCAKPICSSSKLYEDTTADIILSSAGVQHDVAAAAVHLKTDPLWLAIADMFDLSELEYIEERPPGRLLSESMAQSKMAFVAEATTMLGYAVGGASTQLRARYAEAINHVFAELPSSQPPPSSLSLQPLQLPSTSKPKKRTNLSTDAKRLLRTWFDANFHHPYPTEEEKDRFRREGGITMDQVNNWFINTRVREWKPKLHKILTDSNTAVLDEMLVKVKAPYQTHEFI</sequence>
<dbReference type="Proteomes" id="UP000469452">
    <property type="component" value="Unassembled WGS sequence"/>
</dbReference>
<feature type="region of interest" description="Disordered" evidence="5">
    <location>
        <begin position="299"/>
        <end position="328"/>
    </location>
</feature>
<feature type="DNA-binding region" description="Homeobox" evidence="4">
    <location>
        <begin position="321"/>
        <end position="383"/>
    </location>
</feature>
<evidence type="ECO:0000313" key="7">
    <source>
        <dbReference type="EMBL" id="KAF0714618.1"/>
    </source>
</evidence>
<keyword evidence="3 4" id="KW-0539">Nucleus</keyword>
<dbReference type="VEuPathDB" id="FungiDB:H257_06330"/>
<evidence type="ECO:0000256" key="3">
    <source>
        <dbReference type="ARBA" id="ARBA00023242"/>
    </source>
</evidence>
<dbReference type="SUPFAM" id="SSF46689">
    <property type="entry name" value="Homeodomain-like"/>
    <property type="match status" value="1"/>
</dbReference>
<dbReference type="InterPro" id="IPR009057">
    <property type="entry name" value="Homeodomain-like_sf"/>
</dbReference>
<evidence type="ECO:0000256" key="4">
    <source>
        <dbReference type="PROSITE-ProRule" id="PRU00108"/>
    </source>
</evidence>
<dbReference type="PROSITE" id="PS50071">
    <property type="entry name" value="HOMEOBOX_2"/>
    <property type="match status" value="1"/>
</dbReference>
<name>A0A6A4ZI99_APHAT</name>
<evidence type="ECO:0000256" key="1">
    <source>
        <dbReference type="ARBA" id="ARBA00023125"/>
    </source>
</evidence>
<keyword evidence="2 4" id="KW-0371">Homeobox</keyword>
<evidence type="ECO:0000256" key="2">
    <source>
        <dbReference type="ARBA" id="ARBA00023155"/>
    </source>
</evidence>
<dbReference type="PANTHER" id="PTHR11850">
    <property type="entry name" value="HOMEOBOX PROTEIN TRANSCRIPTION FACTORS"/>
    <property type="match status" value="1"/>
</dbReference>
<accession>A0A6A4ZI99</accession>
<gene>
    <name evidence="7" type="ORF">AaE_011530</name>
</gene>
<dbReference type="CDD" id="cd00086">
    <property type="entry name" value="homeodomain"/>
    <property type="match status" value="1"/>
</dbReference>
<proteinExistence type="predicted"/>
<dbReference type="GO" id="GO:0005634">
    <property type="term" value="C:nucleus"/>
    <property type="evidence" value="ECO:0007669"/>
    <property type="project" value="UniProtKB-SubCell"/>
</dbReference>
<dbReference type="InterPro" id="IPR008422">
    <property type="entry name" value="KN_HD"/>
</dbReference>
<dbReference type="GO" id="GO:0003677">
    <property type="term" value="F:DNA binding"/>
    <property type="evidence" value="ECO:0007669"/>
    <property type="project" value="UniProtKB-UniRule"/>
</dbReference>
<dbReference type="VEuPathDB" id="FungiDB:H257_06328"/>
<dbReference type="GO" id="GO:0006355">
    <property type="term" value="P:regulation of DNA-templated transcription"/>
    <property type="evidence" value="ECO:0007669"/>
    <property type="project" value="InterPro"/>
</dbReference>
<reference evidence="7 8" key="1">
    <citation type="submission" date="2019-06" db="EMBL/GenBank/DDBJ databases">
        <title>Genomics analysis of Aphanomyces spp. identifies a new class of oomycete effector associated with host adaptation.</title>
        <authorList>
            <person name="Gaulin E."/>
        </authorList>
    </citation>
    <scope>NUCLEOTIDE SEQUENCE [LARGE SCALE GENOMIC DNA]</scope>
    <source>
        <strain evidence="7 8">E</strain>
    </source>
</reference>
<dbReference type="InterPro" id="IPR001356">
    <property type="entry name" value="HD"/>
</dbReference>
<comment type="caution">
    <text evidence="7">The sequence shown here is derived from an EMBL/GenBank/DDBJ whole genome shotgun (WGS) entry which is preliminary data.</text>
</comment>
<dbReference type="Gene3D" id="1.10.10.60">
    <property type="entry name" value="Homeodomain-like"/>
    <property type="match status" value="1"/>
</dbReference>
<dbReference type="EMBL" id="VJMI01017215">
    <property type="protein sequence ID" value="KAF0714618.1"/>
    <property type="molecule type" value="Genomic_DNA"/>
</dbReference>